<dbReference type="EMBL" id="CP000319">
    <property type="protein sequence ID" value="ABE62890.1"/>
    <property type="molecule type" value="Genomic_DNA"/>
</dbReference>
<reference evidence="1 2" key="1">
    <citation type="submission" date="2006-03" db="EMBL/GenBank/DDBJ databases">
        <title>Complete sequence of chromosome of Nitrobacter hamburgensis X14.</title>
        <authorList>
            <consortium name="US DOE Joint Genome Institute"/>
            <person name="Copeland A."/>
            <person name="Lucas S."/>
            <person name="Lapidus A."/>
            <person name="Barry K."/>
            <person name="Detter J.C."/>
            <person name="Glavina del Rio T."/>
            <person name="Hammon N."/>
            <person name="Israni S."/>
            <person name="Dalin E."/>
            <person name="Tice H."/>
            <person name="Pitluck S."/>
            <person name="Chain P."/>
            <person name="Malfatti S."/>
            <person name="Shin M."/>
            <person name="Vergez L."/>
            <person name="Schmutz J."/>
            <person name="Larimer F."/>
            <person name="Land M."/>
            <person name="Hauser L."/>
            <person name="Kyrpides N."/>
            <person name="Ivanova N."/>
            <person name="Ward B."/>
            <person name="Arp D."/>
            <person name="Klotz M."/>
            <person name="Stein L."/>
            <person name="O'Mullan G."/>
            <person name="Starkenburg S."/>
            <person name="Sayavedra L."/>
            <person name="Poret-Peterson A.T."/>
            <person name="Gentry M.E."/>
            <person name="Bruce D."/>
            <person name="Richardson P."/>
        </authorList>
    </citation>
    <scope>NUCLEOTIDE SEQUENCE [LARGE SCALE GENOMIC DNA]</scope>
    <source>
        <strain evidence="2">DSM 10229 / NCIMB 13809 / X14</strain>
    </source>
</reference>
<accession>Q1QLK7</accession>
<proteinExistence type="predicted"/>
<dbReference type="KEGG" id="nha:Nham_2093"/>
<sequence>MTAIIDEEVIKEAKIEAIRQGTNLSRVTQDLLQGWLSGIYKLKQ</sequence>
<organism evidence="1 2">
    <name type="scientific">Nitrobacter hamburgensis (strain DSM 10229 / NCIMB 13809 / X14)</name>
    <dbReference type="NCBI Taxonomy" id="323097"/>
    <lineage>
        <taxon>Bacteria</taxon>
        <taxon>Pseudomonadati</taxon>
        <taxon>Pseudomonadota</taxon>
        <taxon>Alphaproteobacteria</taxon>
        <taxon>Hyphomicrobiales</taxon>
        <taxon>Nitrobacteraceae</taxon>
        <taxon>Nitrobacter</taxon>
    </lineage>
</organism>
<gene>
    <name evidence="1" type="ordered locus">Nham_2093</name>
</gene>
<dbReference type="HOGENOM" id="CLU_3219180_0_0_5"/>
<evidence type="ECO:0000313" key="1">
    <source>
        <dbReference type="EMBL" id="ABE62890.1"/>
    </source>
</evidence>
<name>Q1QLK7_NITHX</name>
<dbReference type="Proteomes" id="UP000001953">
    <property type="component" value="Chromosome"/>
</dbReference>
<dbReference type="AlphaFoldDB" id="Q1QLK7"/>
<protein>
    <submittedName>
        <fullName evidence="1">Uncharacterized protein</fullName>
    </submittedName>
</protein>
<evidence type="ECO:0000313" key="2">
    <source>
        <dbReference type="Proteomes" id="UP000001953"/>
    </source>
</evidence>
<dbReference type="RefSeq" id="WP_011510569.1">
    <property type="nucleotide sequence ID" value="NC_007964.1"/>
</dbReference>
<keyword evidence="2" id="KW-1185">Reference proteome</keyword>